<keyword evidence="4" id="KW-1185">Reference proteome</keyword>
<gene>
    <name evidence="3" type="primary">nilC</name>
    <name evidence="3" type="ordered locus">XNC1_2792</name>
</gene>
<evidence type="ECO:0000256" key="2">
    <source>
        <dbReference type="SAM" id="SignalP"/>
    </source>
</evidence>
<dbReference type="GeneID" id="24902298"/>
<evidence type="ECO:0000313" key="4">
    <source>
        <dbReference type="Proteomes" id="UP000008075"/>
    </source>
</evidence>
<keyword evidence="2" id="KW-0732">Signal</keyword>
<dbReference type="PROSITE" id="PS51257">
    <property type="entry name" value="PROKAR_LIPOPROTEIN"/>
    <property type="match status" value="1"/>
</dbReference>
<dbReference type="STRING" id="406817.XNC1_2792"/>
<organism evidence="3 4">
    <name type="scientific">Xenorhabdus nematophila (strain ATCC 19061 / DSM 3370 / CCUG 14189 / LMG 1036 / NCIMB 9965 / AN6)</name>
    <dbReference type="NCBI Taxonomy" id="406817"/>
    <lineage>
        <taxon>Bacteria</taxon>
        <taxon>Pseudomonadati</taxon>
        <taxon>Pseudomonadota</taxon>
        <taxon>Gammaproteobacteria</taxon>
        <taxon>Enterobacterales</taxon>
        <taxon>Morganellaceae</taxon>
        <taxon>Xenorhabdus</taxon>
    </lineage>
</organism>
<evidence type="ECO:0000313" key="3">
    <source>
        <dbReference type="EMBL" id="CBJ90846.1"/>
    </source>
</evidence>
<proteinExistence type="predicted"/>
<feature type="chain" id="PRO_5003051497" evidence="2">
    <location>
        <begin position="22"/>
        <end position="282"/>
    </location>
</feature>
<name>D3VIY9_XENNA</name>
<dbReference type="HOGENOM" id="CLU_986773_0_0_6"/>
<feature type="region of interest" description="Disordered" evidence="1">
    <location>
        <begin position="23"/>
        <end position="61"/>
    </location>
</feature>
<feature type="compositionally biased region" description="Polar residues" evidence="1">
    <location>
        <begin position="50"/>
        <end position="61"/>
    </location>
</feature>
<dbReference type="EMBL" id="FN667742">
    <property type="protein sequence ID" value="CBJ90846.1"/>
    <property type="molecule type" value="Genomic_DNA"/>
</dbReference>
<reference evidence="3 4" key="1">
    <citation type="journal article" date="2011" name="PLoS ONE">
        <title>The entomopathogenic bacterial endosymbionts xenorhabdus and photorhabdus: convergent lifestyles from divergent genomes.</title>
        <authorList>
            <person name="Chaston J.M."/>
            <person name="Suen G."/>
            <person name="Tucker S.L."/>
            <person name="Andersen A.W."/>
            <person name="Bhasin A."/>
            <person name="Bode E."/>
            <person name="Bode H.B."/>
            <person name="Brachmann A.O."/>
            <person name="Cowles C.E."/>
            <person name="Cowles K.N."/>
            <person name="Darby C."/>
            <person name="de Leon L."/>
            <person name="Drace K."/>
            <person name="Du Z."/>
            <person name="Givaudan A."/>
            <person name="Herbert Tran E.E."/>
            <person name="Jewell K.A."/>
            <person name="Knack J.J."/>
            <person name="Krasomil-Osterfeld K.C."/>
            <person name="Kukor R."/>
            <person name="Lanois A."/>
            <person name="Latreille P."/>
            <person name="Leimgruber N.K."/>
            <person name="Lipke C.M."/>
            <person name="Liu R."/>
            <person name="Lu X."/>
            <person name="Martens E.C."/>
            <person name="Marri P.R."/>
            <person name="Medigue C."/>
            <person name="Menard M.L."/>
            <person name="Miller N.M."/>
            <person name="Morales-Soto N."/>
            <person name="Norton S."/>
            <person name="Ogier J.C."/>
            <person name="Orchard S.S."/>
            <person name="Park D."/>
            <person name="Park Y."/>
            <person name="Qurollo B.A."/>
            <person name="Sugar D.R."/>
            <person name="Richards G.R."/>
            <person name="Rouy Z."/>
            <person name="Slominski B."/>
            <person name="Slominski K."/>
            <person name="Snyder H."/>
            <person name="Tjaden B.C."/>
            <person name="van der Hoeven R."/>
            <person name="Welch R.D."/>
            <person name="Wheeler C."/>
            <person name="Xiang B."/>
            <person name="Barbazuk B."/>
            <person name="Gaudriault S."/>
            <person name="Goodner B."/>
            <person name="Slater S.C."/>
            <person name="Forst S."/>
            <person name="Goldman B.S."/>
            <person name="Goodrich-Blair H."/>
        </authorList>
    </citation>
    <scope>NUCLEOTIDE SEQUENCE [LARGE SCALE GENOMIC DNA]</scope>
    <source>
        <strain evidence="4">ATCC 19061 / DSM 3370 / CCUG 14189 / LMG 1036 / NCIMB 9965 / AN6</strain>
    </source>
</reference>
<dbReference type="AlphaFoldDB" id="D3VIY9"/>
<protein>
    <submittedName>
        <fullName evidence="3">Outer membrane protein NilC</fullName>
    </submittedName>
</protein>
<accession>D3VIY9</accession>
<feature type="signal peptide" evidence="2">
    <location>
        <begin position="1"/>
        <end position="21"/>
    </location>
</feature>
<dbReference type="RefSeq" id="WP_010849035.1">
    <property type="nucleotide sequence ID" value="NC_014228.1"/>
</dbReference>
<dbReference type="Proteomes" id="UP000008075">
    <property type="component" value="Chromosome"/>
</dbReference>
<dbReference type="KEGG" id="xne:XNC1_2792"/>
<evidence type="ECO:0000256" key="1">
    <source>
        <dbReference type="SAM" id="MobiDB-lite"/>
    </source>
</evidence>
<sequence length="282" mass="30258">MNTKSKIYLALALVLSVTACSRGGGSHHGVSGETGKQPGYKERPLLPSDYPSQSKQNTVSGLKGYSNGSFSNYVYTTLTNSPEAGANPAPLSKYYYLHIPGEGDNYVPIQVSNFTVGGDYDMSFMAQNKKAVIGSSNKRIYLATDLNNLRPYTGSVNKATFSGLARHSENGKLSILKVVMDATFGGTGENGEMFAQMKGSLQKNGKDWAPFEGYTPIMNGMSTMKFTGDAPEGLRKGDLTGYFSDPEAGAFTGTYNSKDGKTYGAFLLDNQHTYPSSPNPSN</sequence>